<evidence type="ECO:0008006" key="4">
    <source>
        <dbReference type="Google" id="ProtNLM"/>
    </source>
</evidence>
<keyword evidence="1" id="KW-0812">Transmembrane</keyword>
<gene>
    <name evidence="2" type="ORF">NA2_05873</name>
</gene>
<dbReference type="PATRIC" id="fig|391937.3.peg.1209"/>
<dbReference type="eggNOG" id="COG4446">
    <property type="taxonomic scope" value="Bacteria"/>
</dbReference>
<dbReference type="Pfam" id="PF07386">
    <property type="entry name" value="DUF1499"/>
    <property type="match status" value="1"/>
</dbReference>
<feature type="transmembrane region" description="Helical" evidence="1">
    <location>
        <begin position="44"/>
        <end position="70"/>
    </location>
</feature>
<evidence type="ECO:0000313" key="3">
    <source>
        <dbReference type="Proteomes" id="UP000006786"/>
    </source>
</evidence>
<dbReference type="RefSeq" id="WP_008595280.1">
    <property type="nucleotide sequence ID" value="NZ_AMRM01000005.1"/>
</dbReference>
<comment type="caution">
    <text evidence="2">The sequence shown here is derived from an EMBL/GenBank/DDBJ whole genome shotgun (WGS) entry which is preliminary data.</text>
</comment>
<dbReference type="OrthoDB" id="1523552at2"/>
<feature type="transmembrane region" description="Helical" evidence="1">
    <location>
        <begin position="15"/>
        <end position="32"/>
    </location>
</feature>
<protein>
    <recommendedName>
        <fullName evidence="4">DUF1499 domain-containing protein</fullName>
    </recommendedName>
</protein>
<dbReference type="EMBL" id="AMRM01000005">
    <property type="protein sequence ID" value="EKF19845.1"/>
    <property type="molecule type" value="Genomic_DNA"/>
</dbReference>
<dbReference type="AlphaFoldDB" id="K2MGL8"/>
<keyword evidence="1" id="KW-1133">Transmembrane helix</keyword>
<organism evidence="2 3">
    <name type="scientific">Nitratireductor pacificus pht-3B</name>
    <dbReference type="NCBI Taxonomy" id="391937"/>
    <lineage>
        <taxon>Bacteria</taxon>
        <taxon>Pseudomonadati</taxon>
        <taxon>Pseudomonadota</taxon>
        <taxon>Alphaproteobacteria</taxon>
        <taxon>Hyphomicrobiales</taxon>
        <taxon>Phyllobacteriaceae</taxon>
        <taxon>Nitratireductor</taxon>
    </lineage>
</organism>
<accession>K2MGL8</accession>
<proteinExistence type="predicted"/>
<dbReference type="Proteomes" id="UP000006786">
    <property type="component" value="Unassembled WGS sequence"/>
</dbReference>
<name>K2MGL8_9HYPH</name>
<reference evidence="2 3" key="1">
    <citation type="journal article" date="2012" name="J. Bacteriol.">
        <title>Genome Sequence of Nitratireductor pacificus Type Strain pht-3B.</title>
        <authorList>
            <person name="Lai Q."/>
            <person name="Li G."/>
            <person name="Shao Z."/>
        </authorList>
    </citation>
    <scope>NUCLEOTIDE SEQUENCE [LARGE SCALE GENOMIC DNA]</scope>
    <source>
        <strain evidence="3">pht-3B</strain>
    </source>
</reference>
<sequence>MTARLQQRQSSTGEWSFRLASFAAILLLASGAGHRFGLLETVPFCWLLGLAGVIGGLGLAGGFLALVQVWEHGVTGAGRATAGIFVALCVLAPYGVSLARLIEHPRLIDISTDVSDPPALDAAAAKRSGAMNRIAAIAPEAAALQKEHYPEVTGRRYEHTVESVLETVRAMMTERNWQPRQSVSPALAGGETTIEGEARSFFLGFPADVAVRIADDGAATYVDMRSASRYALHDLGDNALRINRFLDALDQRLSGESGV</sequence>
<dbReference type="InterPro" id="IPR010865">
    <property type="entry name" value="DUF1499"/>
</dbReference>
<keyword evidence="1" id="KW-0472">Membrane</keyword>
<feature type="transmembrane region" description="Helical" evidence="1">
    <location>
        <begin position="82"/>
        <end position="102"/>
    </location>
</feature>
<keyword evidence="3" id="KW-1185">Reference proteome</keyword>
<evidence type="ECO:0000256" key="1">
    <source>
        <dbReference type="SAM" id="Phobius"/>
    </source>
</evidence>
<evidence type="ECO:0000313" key="2">
    <source>
        <dbReference type="EMBL" id="EKF19845.1"/>
    </source>
</evidence>
<dbReference type="STRING" id="391937.NA2_05873"/>